<gene>
    <name evidence="2" type="ORF">A8L45_13870</name>
</gene>
<dbReference type="AlphaFoldDB" id="A0A1C3EGA1"/>
<name>A0A1C3EGA1_9GAMM</name>
<dbReference type="SUPFAM" id="SSF47090">
    <property type="entry name" value="PGBD-like"/>
    <property type="match status" value="1"/>
</dbReference>
<dbReference type="Pfam" id="PF01471">
    <property type="entry name" value="PG_binding_1"/>
    <property type="match status" value="1"/>
</dbReference>
<dbReference type="InterPro" id="IPR002477">
    <property type="entry name" value="Peptidoglycan-bd-like"/>
</dbReference>
<accession>A0A1C3EGA1</accession>
<proteinExistence type="predicted"/>
<protein>
    <recommendedName>
        <fullName evidence="1">Peptidoglycan binding-like domain-containing protein</fullName>
    </recommendedName>
</protein>
<reference evidence="2 3" key="1">
    <citation type="submission" date="2016-05" db="EMBL/GenBank/DDBJ databases">
        <title>Genomic Taxonomy of the Vibrionaceae.</title>
        <authorList>
            <person name="Gomez-Gil B."/>
            <person name="Enciso-Ibarra J."/>
        </authorList>
    </citation>
    <scope>NUCLEOTIDE SEQUENCE [LARGE SCALE GENOMIC DNA]</scope>
    <source>
        <strain evidence="2 3">CAIM 1920</strain>
    </source>
</reference>
<dbReference type="InterPro" id="IPR036366">
    <property type="entry name" value="PGBDSf"/>
</dbReference>
<dbReference type="Gene3D" id="1.10.101.10">
    <property type="entry name" value="PGBD-like superfamily/PGBD"/>
    <property type="match status" value="1"/>
</dbReference>
<comment type="caution">
    <text evidence="2">The sequence shown here is derived from an EMBL/GenBank/DDBJ whole genome shotgun (WGS) entry which is preliminary data.</text>
</comment>
<sequence>MSEASRSWHVEPRASAAPASDAVIATAKRYGINIDDAKPNVCYHEHYLAAKYETVNDQVLVSEASETITPVPAQYRTVEKRILVKEASTRVETVPAVYERVSEQVIDKPAHQVWKKGTGAIQKIDESTGEIMCLVDVPATYRTVYKQVLKTPATTKTVNIPAVYKTVKVQELATPASESRTTVPAKYATVSKKKLVEDGQYVWHEVHDKSLPKSTRTGNKICLVEQPAQYKTVQKRVLVKPAGFETVAIPAQFTTVNVQKLVKEADVKRTVIPAQYKTVQQDEIVAKGFMEWRSILCETNMTRSRIGDIQRALKTKGYNPGNIDGVIGRDTMSAVNAFQKDNSLPVDKYLNIATVKALGVSPK</sequence>
<evidence type="ECO:0000313" key="3">
    <source>
        <dbReference type="Proteomes" id="UP000094936"/>
    </source>
</evidence>
<feature type="domain" description="Peptidoglycan binding-like" evidence="1">
    <location>
        <begin position="303"/>
        <end position="358"/>
    </location>
</feature>
<dbReference type="InterPro" id="IPR036365">
    <property type="entry name" value="PGBD-like_sf"/>
</dbReference>
<evidence type="ECO:0000259" key="1">
    <source>
        <dbReference type="Pfam" id="PF01471"/>
    </source>
</evidence>
<organism evidence="2 3">
    <name type="scientific">Veronia pacifica</name>
    <dbReference type="NCBI Taxonomy" id="1080227"/>
    <lineage>
        <taxon>Bacteria</taxon>
        <taxon>Pseudomonadati</taxon>
        <taxon>Pseudomonadota</taxon>
        <taxon>Gammaproteobacteria</taxon>
        <taxon>Vibrionales</taxon>
        <taxon>Vibrionaceae</taxon>
        <taxon>Veronia</taxon>
    </lineage>
</organism>
<dbReference type="EMBL" id="LYBM01000025">
    <property type="protein sequence ID" value="ODA32282.1"/>
    <property type="molecule type" value="Genomic_DNA"/>
</dbReference>
<keyword evidence="3" id="KW-1185">Reference proteome</keyword>
<dbReference type="Proteomes" id="UP000094936">
    <property type="component" value="Unassembled WGS sequence"/>
</dbReference>
<evidence type="ECO:0000313" key="2">
    <source>
        <dbReference type="EMBL" id="ODA32282.1"/>
    </source>
</evidence>